<dbReference type="EMBL" id="JAFBCY010000003">
    <property type="protein sequence ID" value="MBM7852304.1"/>
    <property type="molecule type" value="Genomic_DNA"/>
</dbReference>
<feature type="signal peptide" evidence="1">
    <location>
        <begin position="1"/>
        <end position="20"/>
    </location>
</feature>
<sequence length="180" mass="18434">MKLGTATAISGLLVATAAAADPVRDEATGLAIDAPAGYVAEKIDGGARYAASFAIRKGDGAEPGCRVGFQAAPQNAGLSQAEINAFTAKSEWSDLIKATLALYYDVVSVAPFEQGGLAGSAVVGDVKATDGQPAPDARSYFVLVDTPKGRTTVVCVADKAAFDARRAEFEAVARSVQPPR</sequence>
<evidence type="ECO:0000313" key="5">
    <source>
        <dbReference type="Proteomes" id="UP001143400"/>
    </source>
</evidence>
<evidence type="ECO:0000313" key="2">
    <source>
        <dbReference type="EMBL" id="GLK56513.1"/>
    </source>
</evidence>
<comment type="caution">
    <text evidence="2">The sequence shown here is derived from an EMBL/GenBank/DDBJ whole genome shotgun (WGS) entry which is preliminary data.</text>
</comment>
<organism evidence="2 5">
    <name type="scientific">Methylopila capsulata</name>
    <dbReference type="NCBI Taxonomy" id="61654"/>
    <lineage>
        <taxon>Bacteria</taxon>
        <taxon>Pseudomonadati</taxon>
        <taxon>Pseudomonadota</taxon>
        <taxon>Alphaproteobacteria</taxon>
        <taxon>Hyphomicrobiales</taxon>
        <taxon>Methylopilaceae</taxon>
        <taxon>Methylopila</taxon>
    </lineage>
</organism>
<evidence type="ECO:0000313" key="3">
    <source>
        <dbReference type="EMBL" id="MBM7852304.1"/>
    </source>
</evidence>
<evidence type="ECO:0000313" key="4">
    <source>
        <dbReference type="Proteomes" id="UP000758856"/>
    </source>
</evidence>
<keyword evidence="4" id="KW-1185">Reference proteome</keyword>
<dbReference type="EMBL" id="BSFF01000003">
    <property type="protein sequence ID" value="GLK56513.1"/>
    <property type="molecule type" value="Genomic_DNA"/>
</dbReference>
<gene>
    <name evidence="2" type="ORF">GCM10008170_25320</name>
    <name evidence="3" type="ORF">JOD31_002546</name>
</gene>
<reference evidence="2" key="1">
    <citation type="journal article" date="2014" name="Int. J. Syst. Evol. Microbiol.">
        <title>Complete genome sequence of Corynebacterium casei LMG S-19264T (=DSM 44701T), isolated from a smear-ripened cheese.</title>
        <authorList>
            <consortium name="US DOE Joint Genome Institute (JGI-PGF)"/>
            <person name="Walter F."/>
            <person name="Albersmeier A."/>
            <person name="Kalinowski J."/>
            <person name="Ruckert C."/>
        </authorList>
    </citation>
    <scope>NUCLEOTIDE SEQUENCE</scope>
    <source>
        <strain evidence="2">VKM B-1606</strain>
    </source>
</reference>
<evidence type="ECO:0000256" key="1">
    <source>
        <dbReference type="SAM" id="SignalP"/>
    </source>
</evidence>
<dbReference type="Proteomes" id="UP001143400">
    <property type="component" value="Unassembled WGS sequence"/>
</dbReference>
<reference evidence="2" key="3">
    <citation type="submission" date="2023-01" db="EMBL/GenBank/DDBJ databases">
        <authorList>
            <person name="Sun Q."/>
            <person name="Evtushenko L."/>
        </authorList>
    </citation>
    <scope>NUCLEOTIDE SEQUENCE</scope>
    <source>
        <strain evidence="2">VKM B-1606</strain>
    </source>
</reference>
<feature type="chain" id="PRO_5040917746" evidence="1">
    <location>
        <begin position="21"/>
        <end position="180"/>
    </location>
</feature>
<keyword evidence="1" id="KW-0732">Signal</keyword>
<accession>A0A9W6IUM1</accession>
<dbReference type="Proteomes" id="UP000758856">
    <property type="component" value="Unassembled WGS sequence"/>
</dbReference>
<reference evidence="3 4" key="2">
    <citation type="submission" date="2021-01" db="EMBL/GenBank/DDBJ databases">
        <title>Genomic Encyclopedia of Type Strains, Phase IV (KMG-IV): sequencing the most valuable type-strain genomes for metagenomic binning, comparative biology and taxonomic classification.</title>
        <authorList>
            <person name="Goeker M."/>
        </authorList>
    </citation>
    <scope>NUCLEOTIDE SEQUENCE [LARGE SCALE GENOMIC DNA]</scope>
    <source>
        <strain evidence="3 4">DSM 6130</strain>
    </source>
</reference>
<name>A0A9W6IUM1_9HYPH</name>
<protein>
    <submittedName>
        <fullName evidence="2">Uncharacterized protein</fullName>
    </submittedName>
</protein>
<dbReference type="RefSeq" id="WP_204950713.1">
    <property type="nucleotide sequence ID" value="NZ_BSFF01000003.1"/>
</dbReference>
<dbReference type="AlphaFoldDB" id="A0A9W6IUM1"/>
<proteinExistence type="predicted"/>